<proteinExistence type="inferred from homology"/>
<evidence type="ECO:0000256" key="8">
    <source>
        <dbReference type="ARBA" id="ARBA00023136"/>
    </source>
</evidence>
<keyword evidence="10 12" id="KW-0143">Chaperone</keyword>
<evidence type="ECO:0000259" key="14">
    <source>
        <dbReference type="Pfam" id="PF02096"/>
    </source>
</evidence>
<organism evidence="15 16">
    <name type="scientific">Paenibacillus antarcticus</name>
    <dbReference type="NCBI Taxonomy" id="253703"/>
    <lineage>
        <taxon>Bacteria</taxon>
        <taxon>Bacillati</taxon>
        <taxon>Bacillota</taxon>
        <taxon>Bacilli</taxon>
        <taxon>Bacillales</taxon>
        <taxon>Paenibacillaceae</taxon>
        <taxon>Paenibacillus</taxon>
    </lineage>
</organism>
<reference evidence="15 16" key="1">
    <citation type="submission" date="2016-03" db="EMBL/GenBank/DDBJ databases">
        <title>Draft genome sequence of Paenibacillus antarcticus CECT 5836.</title>
        <authorList>
            <person name="Shin S.-K."/>
            <person name="Yi H."/>
        </authorList>
    </citation>
    <scope>NUCLEOTIDE SEQUENCE [LARGE SCALE GENOMIC DNA]</scope>
    <source>
        <strain evidence="15 16">CECT 5836</strain>
    </source>
</reference>
<evidence type="ECO:0000256" key="1">
    <source>
        <dbReference type="ARBA" id="ARBA00004651"/>
    </source>
</evidence>
<feature type="domain" description="Membrane insertase YidC/Oxa/ALB C-terminal" evidence="14">
    <location>
        <begin position="70"/>
        <end position="250"/>
    </location>
</feature>
<evidence type="ECO:0000256" key="5">
    <source>
        <dbReference type="ARBA" id="ARBA00022729"/>
    </source>
</evidence>
<keyword evidence="16" id="KW-1185">Reference proteome</keyword>
<keyword evidence="8 12" id="KW-0472">Membrane</keyword>
<dbReference type="GO" id="GO:0005886">
    <property type="term" value="C:plasma membrane"/>
    <property type="evidence" value="ECO:0007669"/>
    <property type="project" value="UniProtKB-SubCell"/>
</dbReference>
<keyword evidence="3 12" id="KW-1003">Cell membrane</keyword>
<dbReference type="EMBL" id="LVJI01000007">
    <property type="protein sequence ID" value="OAB47499.1"/>
    <property type="molecule type" value="Genomic_DNA"/>
</dbReference>
<evidence type="ECO:0000256" key="3">
    <source>
        <dbReference type="ARBA" id="ARBA00022475"/>
    </source>
</evidence>
<dbReference type="Pfam" id="PF02096">
    <property type="entry name" value="60KD_IMP"/>
    <property type="match status" value="1"/>
</dbReference>
<keyword evidence="7 12" id="KW-1133">Transmembrane helix</keyword>
<dbReference type="InterPro" id="IPR047196">
    <property type="entry name" value="YidC_ALB_C"/>
</dbReference>
<feature type="transmembrane region" description="Helical" evidence="12">
    <location>
        <begin position="209"/>
        <end position="226"/>
    </location>
</feature>
<comment type="similarity">
    <text evidence="12">Belongs to the OXA1/ALB3/YidC family. Type 2 subfamily.</text>
</comment>
<dbReference type="NCBIfam" id="TIGR03592">
    <property type="entry name" value="yidC_oxa1_cterm"/>
    <property type="match status" value="1"/>
</dbReference>
<feature type="transmembrane region" description="Helical" evidence="12">
    <location>
        <begin position="178"/>
        <end position="197"/>
    </location>
</feature>
<evidence type="ECO:0000256" key="11">
    <source>
        <dbReference type="ARBA" id="ARBA00023288"/>
    </source>
</evidence>
<dbReference type="InterPro" id="IPR028055">
    <property type="entry name" value="YidC/Oxa/ALB_C"/>
</dbReference>
<keyword evidence="4 12" id="KW-0812">Transmembrane</keyword>
<feature type="transmembrane region" description="Helical" evidence="12">
    <location>
        <begin position="70"/>
        <end position="90"/>
    </location>
</feature>
<evidence type="ECO:0000256" key="6">
    <source>
        <dbReference type="ARBA" id="ARBA00022927"/>
    </source>
</evidence>
<evidence type="ECO:0000313" key="15">
    <source>
        <dbReference type="EMBL" id="OAB47499.1"/>
    </source>
</evidence>
<dbReference type="OrthoDB" id="9780552at2"/>
<dbReference type="InterPro" id="IPR023060">
    <property type="entry name" value="YidC/YidC1/YidC2_Firmicutes"/>
</dbReference>
<feature type="compositionally biased region" description="Low complexity" evidence="13">
    <location>
        <begin position="266"/>
        <end position="285"/>
    </location>
</feature>
<evidence type="ECO:0000256" key="10">
    <source>
        <dbReference type="ARBA" id="ARBA00023186"/>
    </source>
</evidence>
<dbReference type="PANTHER" id="PTHR12428:SF65">
    <property type="entry name" value="CYTOCHROME C OXIDASE ASSEMBLY PROTEIN COX18, MITOCHONDRIAL"/>
    <property type="match status" value="1"/>
</dbReference>
<keyword evidence="5 12" id="KW-0732">Signal</keyword>
<dbReference type="PRINTS" id="PR00701">
    <property type="entry name" value="60KDINNERMP"/>
</dbReference>
<comment type="function">
    <text evidence="12">Required for the insertion and/or proper folding and/or complex formation of integral membrane proteins into the membrane. Involved in integration of membrane proteins that insert both dependently and independently of the Sec translocase complex, as well as at least some lipoproteins.</text>
</comment>
<feature type="transmembrane region" description="Helical" evidence="12">
    <location>
        <begin position="135"/>
        <end position="158"/>
    </location>
</feature>
<evidence type="ECO:0000256" key="2">
    <source>
        <dbReference type="ARBA" id="ARBA00022448"/>
    </source>
</evidence>
<dbReference type="GO" id="GO:0051205">
    <property type="term" value="P:protein insertion into membrane"/>
    <property type="evidence" value="ECO:0007669"/>
    <property type="project" value="TreeGrafter"/>
</dbReference>
<comment type="caution">
    <text evidence="15">The sequence shown here is derived from an EMBL/GenBank/DDBJ whole genome shotgun (WGS) entry which is preliminary data.</text>
</comment>
<feature type="region of interest" description="Disordered" evidence="13">
    <location>
        <begin position="266"/>
        <end position="292"/>
    </location>
</feature>
<dbReference type="CDD" id="cd20070">
    <property type="entry name" value="5TM_YidC_Alb3"/>
    <property type="match status" value="1"/>
</dbReference>
<protein>
    <recommendedName>
        <fullName evidence="12">Membrane protein insertase YidC</fullName>
    </recommendedName>
    <alternativeName>
        <fullName evidence="12">Foldase YidC</fullName>
    </alternativeName>
    <alternativeName>
        <fullName evidence="12">Membrane integrase YidC</fullName>
    </alternativeName>
    <alternativeName>
        <fullName evidence="12">Membrane protein YidC</fullName>
    </alternativeName>
</protein>
<accession>A0A168Q8J0</accession>
<gene>
    <name evidence="12" type="primary">yidC</name>
    <name evidence="15" type="ORF">PBAT_07365</name>
</gene>
<evidence type="ECO:0000256" key="7">
    <source>
        <dbReference type="ARBA" id="ARBA00022989"/>
    </source>
</evidence>
<dbReference type="Proteomes" id="UP000077355">
    <property type="component" value="Unassembled WGS sequence"/>
</dbReference>
<comment type="subcellular location">
    <subcellularLocation>
        <location evidence="1 12">Cell membrane</location>
        <topology evidence="1 12">Multi-pass membrane protein</topology>
    </subcellularLocation>
</comment>
<evidence type="ECO:0000256" key="9">
    <source>
        <dbReference type="ARBA" id="ARBA00023139"/>
    </source>
</evidence>
<keyword evidence="2 12" id="KW-0813">Transport</keyword>
<keyword evidence="9" id="KW-0564">Palmitate</keyword>
<name>A0A168Q8J0_9BACL</name>
<dbReference type="GO" id="GO:0032977">
    <property type="term" value="F:membrane insertase activity"/>
    <property type="evidence" value="ECO:0007669"/>
    <property type="project" value="InterPro"/>
</dbReference>
<evidence type="ECO:0000256" key="4">
    <source>
        <dbReference type="ARBA" id="ARBA00022692"/>
    </source>
</evidence>
<dbReference type="InterPro" id="IPR001708">
    <property type="entry name" value="YidC/ALB3/OXA1/COX18"/>
</dbReference>
<keyword evidence="6 12" id="KW-0653">Protein transport</keyword>
<sequence>MSRLKTSRGKKWILLTIVMMFAMTILSGCGAPAATKTLADLEQGGFWQSNVVYWFAKALDTFANWFGGQYGLAVLVMVIIVRTLILPLTIKQVKSSKAMQAIQPELAKLKEKFKDNPEQQQKETMKLFQENKVNPLAGCLPLIVQMPIFIALYNSIYGNELLRHGTFLWLQLGSPDKTFILPILAALTTFLQTKMMMKMNPTPMQGPMQFMMMVYPVLIFFMSYNFPAALPLYWFFSNVYTIVQNYFLYRSSDKTASVSGVALAGNAQGNRKGNKGKGNQSGKNSKGAKRSK</sequence>
<evidence type="ECO:0000256" key="12">
    <source>
        <dbReference type="HAMAP-Rule" id="MF_01811"/>
    </source>
</evidence>
<keyword evidence="11 12" id="KW-0449">Lipoprotein</keyword>
<feature type="transmembrane region" description="Helical" evidence="12">
    <location>
        <begin position="12"/>
        <end position="34"/>
    </location>
</feature>
<dbReference type="HAMAP" id="MF_01811">
    <property type="entry name" value="YidC_type2"/>
    <property type="match status" value="1"/>
</dbReference>
<dbReference type="RefSeq" id="WP_068648040.1">
    <property type="nucleotide sequence ID" value="NZ_CP043611.1"/>
</dbReference>
<dbReference type="PROSITE" id="PS51257">
    <property type="entry name" value="PROKAR_LIPOPROTEIN"/>
    <property type="match status" value="1"/>
</dbReference>
<dbReference type="GO" id="GO:0015031">
    <property type="term" value="P:protein transport"/>
    <property type="evidence" value="ECO:0007669"/>
    <property type="project" value="UniProtKB-KW"/>
</dbReference>
<dbReference type="PANTHER" id="PTHR12428">
    <property type="entry name" value="OXA1"/>
    <property type="match status" value="1"/>
</dbReference>
<evidence type="ECO:0000313" key="16">
    <source>
        <dbReference type="Proteomes" id="UP000077355"/>
    </source>
</evidence>
<dbReference type="AlphaFoldDB" id="A0A168Q8J0"/>
<evidence type="ECO:0000256" key="13">
    <source>
        <dbReference type="SAM" id="MobiDB-lite"/>
    </source>
</evidence>